<keyword evidence="5" id="KW-0963">Cytoplasm</keyword>
<evidence type="ECO:0000256" key="10">
    <source>
        <dbReference type="ARBA" id="ARBA00023015"/>
    </source>
</evidence>
<comment type="catalytic activity">
    <reaction evidence="16">
        <text>a 5'-end (N(2),N(7)-dimethyl 5'-triphosphoguanosine)-ribonucleoside in snRNA + S-adenosyl-L-methionine = a 5'-end (N(2),N(2),N(7)-trimethyl 5'-triphosphoguanosine)-ribonucleoside in snRNA + S-adenosyl-L-homocysteine + H(+)</text>
        <dbReference type="Rhea" id="RHEA:78479"/>
        <dbReference type="Rhea" id="RHEA-COMP:19087"/>
        <dbReference type="Rhea" id="RHEA-COMP:19089"/>
        <dbReference type="ChEBI" id="CHEBI:15378"/>
        <dbReference type="ChEBI" id="CHEBI:57856"/>
        <dbReference type="ChEBI" id="CHEBI:59789"/>
        <dbReference type="ChEBI" id="CHEBI:167623"/>
        <dbReference type="ChEBI" id="CHEBI:172880"/>
    </reaction>
    <physiologicalReaction direction="left-to-right" evidence="16">
        <dbReference type="Rhea" id="RHEA:78480"/>
    </physiologicalReaction>
</comment>
<comment type="function">
    <text evidence="19">Catalyzes the 2 serial methylation steps for the conversion of the 7-monomethylguanosine (m(7)G) caps of snRNAs and snoRNAs to a 2,2,7-trimethylguanosine (m(2,2,7)G) cap structure. The enzyme is specific for guanine, and N7 methylation must precede N2 methylation. Hypermethylation of the m7G cap of U snRNAs leads to their concentration in nuclear foci, their colocalization with coilin and the formation of canonical Cajal bodies (CBs). Plays a role in transcriptional regulation.</text>
</comment>
<evidence type="ECO:0000256" key="3">
    <source>
        <dbReference type="ARBA" id="ARBA00004604"/>
    </source>
</evidence>
<dbReference type="SUPFAM" id="SSF53335">
    <property type="entry name" value="S-adenosyl-L-methionine-dependent methyltransferases"/>
    <property type="match status" value="1"/>
</dbReference>
<evidence type="ECO:0000256" key="12">
    <source>
        <dbReference type="ARBA" id="ARBA00023242"/>
    </source>
</evidence>
<feature type="compositionally biased region" description="Polar residues" evidence="23">
    <location>
        <begin position="30"/>
        <end position="39"/>
    </location>
</feature>
<comment type="catalytic activity">
    <reaction evidence="14">
        <text>a 5'-end (N(2),N(7)-dimethyl 5'-triphosphoguanosine)-ribonucleoside in snoRNA + S-adenosyl-L-methionine = a 5'-end (N(2),N(2),N(7)-trimethyl 5'-triphosphoguanosine)-ribonucleoside in snoRNA + S-adenosyl-L-homocysteine + H(+)</text>
        <dbReference type="Rhea" id="RHEA:78507"/>
        <dbReference type="Rhea" id="RHEA-COMP:19088"/>
        <dbReference type="Rhea" id="RHEA-COMP:19090"/>
        <dbReference type="ChEBI" id="CHEBI:15378"/>
        <dbReference type="ChEBI" id="CHEBI:57856"/>
        <dbReference type="ChEBI" id="CHEBI:59789"/>
        <dbReference type="ChEBI" id="CHEBI:167623"/>
        <dbReference type="ChEBI" id="CHEBI:172880"/>
    </reaction>
    <physiologicalReaction direction="left-to-right" evidence="14">
        <dbReference type="Rhea" id="RHEA:78508"/>
    </physiologicalReaction>
</comment>
<evidence type="ECO:0000256" key="23">
    <source>
        <dbReference type="SAM" id="MobiDB-lite"/>
    </source>
</evidence>
<evidence type="ECO:0000256" key="11">
    <source>
        <dbReference type="ARBA" id="ARBA00023163"/>
    </source>
</evidence>
<keyword evidence="10" id="KW-0805">Transcription regulation</keyword>
<dbReference type="EMBL" id="GL882879">
    <property type="protein sequence ID" value="EGF83220.1"/>
    <property type="molecule type" value="Genomic_DNA"/>
</dbReference>
<keyword evidence="8" id="KW-0808">Transferase</keyword>
<dbReference type="RefSeq" id="XP_006675364.1">
    <property type="nucleotide sequence ID" value="XM_006675301.1"/>
</dbReference>
<reference evidence="24 25" key="1">
    <citation type="submission" date="2009-12" db="EMBL/GenBank/DDBJ databases">
        <title>The draft genome of Batrachochytrium dendrobatidis.</title>
        <authorList>
            <consortium name="US DOE Joint Genome Institute (JGI-PGF)"/>
            <person name="Kuo A."/>
            <person name="Salamov A."/>
            <person name="Schmutz J."/>
            <person name="Lucas S."/>
            <person name="Pitluck S."/>
            <person name="Rosenblum E."/>
            <person name="Stajich J."/>
            <person name="Eisen M."/>
            <person name="Grigoriev I.V."/>
        </authorList>
    </citation>
    <scope>NUCLEOTIDE SEQUENCE [LARGE SCALE GENOMIC DNA]</scope>
    <source>
        <strain evidence="25">JAM81 / FGSC 10211</strain>
    </source>
</reference>
<evidence type="ECO:0000256" key="16">
    <source>
        <dbReference type="ARBA" id="ARBA00048763"/>
    </source>
</evidence>
<sequence length="304" mass="33983">MLAFSECSYQTSNQLAEDNHLVVDIKLQQEQKSTGTSKPTPKRKTASKKQKHKKTLSQKSSQSSPTNASINIQHDECAANPIRLTWSPETIPDVVRKYWRQRYSLFSKFDFGVLLDIEGWFSVTPELIAQHIAQRSAGCKVMVDGFCGVGGNAIQFAMTCDKVIAIDIDPVRLECARHNAAVYGVQDKIEFICGDFMELAPTIKADGVFMSPPWGGPQYIQADVFDLETMMPMNGTHLFNLVKSNITSNIIYFLPRNVNHEQIRLLAGPGKVCEMEKTLLNGRVKSYTAYFGDFVNNEADGQSE</sequence>
<evidence type="ECO:0000256" key="1">
    <source>
        <dbReference type="ARBA" id="ARBA00004408"/>
    </source>
</evidence>
<dbReference type="Pfam" id="PF09445">
    <property type="entry name" value="Methyltransf_15"/>
    <property type="match status" value="1"/>
</dbReference>
<dbReference type="GO" id="GO:0036261">
    <property type="term" value="P:7-methylguanosine cap hypermethylation"/>
    <property type="evidence" value="ECO:0000318"/>
    <property type="project" value="GO_Central"/>
</dbReference>
<evidence type="ECO:0000256" key="14">
    <source>
        <dbReference type="ARBA" id="ARBA00047418"/>
    </source>
</evidence>
<gene>
    <name evidence="24" type="ORF">BATDEDRAFT_21725</name>
</gene>
<dbReference type="Gene3D" id="3.40.50.150">
    <property type="entry name" value="Vaccinia Virus protein VP39"/>
    <property type="match status" value="1"/>
</dbReference>
<dbReference type="FunFam" id="3.40.50.150:FF:000066">
    <property type="entry name" value="Trimethylguanosine synthase 1"/>
    <property type="match status" value="1"/>
</dbReference>
<evidence type="ECO:0000256" key="6">
    <source>
        <dbReference type="ARBA" id="ARBA00022553"/>
    </source>
</evidence>
<evidence type="ECO:0000256" key="20">
    <source>
        <dbReference type="ARBA" id="ARBA00064494"/>
    </source>
</evidence>
<keyword evidence="11" id="KW-0804">Transcription</keyword>
<name>F4NUX3_BATDJ</name>
<keyword evidence="7" id="KW-0489">Methyltransferase</keyword>
<dbReference type="OMA" id="KALCIYY"/>
<dbReference type="GO" id="GO:0005634">
    <property type="term" value="C:nucleus"/>
    <property type="evidence" value="ECO:0000318"/>
    <property type="project" value="GO_Central"/>
</dbReference>
<evidence type="ECO:0000256" key="7">
    <source>
        <dbReference type="ARBA" id="ARBA00022603"/>
    </source>
</evidence>
<dbReference type="PANTHER" id="PTHR14741">
    <property type="entry name" value="S-ADENOSYLMETHIONINE-DEPENDENT METHYLTRANSFERASE RELATED"/>
    <property type="match status" value="1"/>
</dbReference>
<dbReference type="InterPro" id="IPR029063">
    <property type="entry name" value="SAM-dependent_MTases_sf"/>
</dbReference>
<dbReference type="InterPro" id="IPR019012">
    <property type="entry name" value="RNA_cap_Gua-N2-MeTrfase"/>
</dbReference>
<evidence type="ECO:0000256" key="22">
    <source>
        <dbReference type="ARBA" id="ARBA00081504"/>
    </source>
</evidence>
<comment type="similarity">
    <text evidence="13">Belongs to the methyltransferase superfamily. Trimethylguanosine synthase family.</text>
</comment>
<feature type="compositionally biased region" description="Low complexity" evidence="23">
    <location>
        <begin position="57"/>
        <end position="66"/>
    </location>
</feature>
<evidence type="ECO:0000256" key="13">
    <source>
        <dbReference type="ARBA" id="ARBA00025783"/>
    </source>
</evidence>
<evidence type="ECO:0000256" key="9">
    <source>
        <dbReference type="ARBA" id="ARBA00022691"/>
    </source>
</evidence>
<evidence type="ECO:0000256" key="19">
    <source>
        <dbReference type="ARBA" id="ARBA00057179"/>
    </source>
</evidence>
<evidence type="ECO:0000313" key="24">
    <source>
        <dbReference type="EMBL" id="EGF83220.1"/>
    </source>
</evidence>
<dbReference type="GO" id="GO:0005730">
    <property type="term" value="C:nucleolus"/>
    <property type="evidence" value="ECO:0007669"/>
    <property type="project" value="UniProtKB-SubCell"/>
</dbReference>
<organism evidence="24 25">
    <name type="scientific">Batrachochytrium dendrobatidis (strain JAM81 / FGSC 10211)</name>
    <name type="common">Frog chytrid fungus</name>
    <dbReference type="NCBI Taxonomy" id="684364"/>
    <lineage>
        <taxon>Eukaryota</taxon>
        <taxon>Fungi</taxon>
        <taxon>Fungi incertae sedis</taxon>
        <taxon>Chytridiomycota</taxon>
        <taxon>Chytridiomycota incertae sedis</taxon>
        <taxon>Chytridiomycetes</taxon>
        <taxon>Rhizophydiales</taxon>
        <taxon>Rhizophydiales incertae sedis</taxon>
        <taxon>Batrachochytrium</taxon>
    </lineage>
</organism>
<protein>
    <recommendedName>
        <fullName evidence="4">Trimethylguanosine synthase</fullName>
    </recommendedName>
    <alternativeName>
        <fullName evidence="18">Cap-specific guanine-N(2) methyltransferase</fullName>
    </alternativeName>
    <alternativeName>
        <fullName evidence="21">Nuclear receptor coactivator 6-interacting protein</fullName>
    </alternativeName>
    <alternativeName>
        <fullName evidence="22">PRIP-interacting protein with methyltransferase motif</fullName>
    </alternativeName>
</protein>
<dbReference type="FunCoup" id="F4NUX3">
    <property type="interactions" value="209"/>
</dbReference>
<evidence type="ECO:0000256" key="5">
    <source>
        <dbReference type="ARBA" id="ARBA00022490"/>
    </source>
</evidence>
<dbReference type="PANTHER" id="PTHR14741:SF32">
    <property type="entry name" value="TRIMETHYLGUANOSINE SYNTHASE"/>
    <property type="match status" value="1"/>
</dbReference>
<proteinExistence type="inferred from homology"/>
<comment type="catalytic activity">
    <reaction evidence="15">
        <text>a 5'-end (N(7)-methyl 5'-triphosphoguanosine)-ribonucleoside in snoRNA + S-adenosyl-L-methionine = a 5'-end (N(2),N(7)-dimethyl 5'-triphosphoguanosine)-ribonucleoside in snoRNA + S-adenosyl-L-homocysteine + H(+)</text>
        <dbReference type="Rhea" id="RHEA:78475"/>
        <dbReference type="Rhea" id="RHEA-COMP:19086"/>
        <dbReference type="Rhea" id="RHEA-COMP:19088"/>
        <dbReference type="ChEBI" id="CHEBI:15378"/>
        <dbReference type="ChEBI" id="CHEBI:57856"/>
        <dbReference type="ChEBI" id="CHEBI:59789"/>
        <dbReference type="ChEBI" id="CHEBI:156461"/>
        <dbReference type="ChEBI" id="CHEBI:172880"/>
    </reaction>
    <physiologicalReaction direction="left-to-right" evidence="15">
        <dbReference type="Rhea" id="RHEA:78476"/>
    </physiologicalReaction>
</comment>
<dbReference type="STRING" id="684364.F4NUX3"/>
<dbReference type="GO" id="GO:0015030">
    <property type="term" value="C:Cajal body"/>
    <property type="evidence" value="ECO:0007669"/>
    <property type="project" value="UniProtKB-SubCell"/>
</dbReference>
<dbReference type="GO" id="GO:0005737">
    <property type="term" value="C:cytoplasm"/>
    <property type="evidence" value="ECO:0007669"/>
    <property type="project" value="UniProtKB-SubCell"/>
</dbReference>
<comment type="catalytic activity">
    <reaction evidence="17">
        <text>a 5'-end (N(7)-methyl 5'-triphosphoguanosine)-ribonucleoside in snRNA + S-adenosyl-L-methionine = a 5'-end (N(2),N(7)-dimethyl 5'-triphosphoguanosine)-ribonucleoside in snRNA + S-adenosyl-L-homocysteine + H(+)</text>
        <dbReference type="Rhea" id="RHEA:78471"/>
        <dbReference type="Rhea" id="RHEA-COMP:19085"/>
        <dbReference type="Rhea" id="RHEA-COMP:19087"/>
        <dbReference type="ChEBI" id="CHEBI:15378"/>
        <dbReference type="ChEBI" id="CHEBI:57856"/>
        <dbReference type="ChEBI" id="CHEBI:59789"/>
        <dbReference type="ChEBI" id="CHEBI:156461"/>
        <dbReference type="ChEBI" id="CHEBI:172880"/>
    </reaction>
    <physiologicalReaction direction="left-to-right" evidence="17">
        <dbReference type="Rhea" id="RHEA:78472"/>
    </physiologicalReaction>
</comment>
<dbReference type="GO" id="GO:0071164">
    <property type="term" value="F:RNA cap trimethylguanosine synthase activity"/>
    <property type="evidence" value="ECO:0000318"/>
    <property type="project" value="GO_Central"/>
</dbReference>
<feature type="region of interest" description="Disordered" evidence="23">
    <location>
        <begin position="26"/>
        <end position="68"/>
    </location>
</feature>
<dbReference type="AlphaFoldDB" id="F4NUX3"/>
<evidence type="ECO:0000256" key="18">
    <source>
        <dbReference type="ARBA" id="ARBA00049790"/>
    </source>
</evidence>
<evidence type="ECO:0000256" key="8">
    <source>
        <dbReference type="ARBA" id="ARBA00022679"/>
    </source>
</evidence>
<dbReference type="GeneID" id="18237733"/>
<keyword evidence="25" id="KW-1185">Reference proteome</keyword>
<evidence type="ECO:0000256" key="17">
    <source>
        <dbReference type="ARBA" id="ARBA00049075"/>
    </source>
</evidence>
<dbReference type="CDD" id="cd02440">
    <property type="entry name" value="AdoMet_MTases"/>
    <property type="match status" value="1"/>
</dbReference>
<keyword evidence="9" id="KW-0949">S-adenosyl-L-methionine</keyword>
<keyword evidence="12" id="KW-0539">Nucleus</keyword>
<feature type="compositionally biased region" description="Basic residues" evidence="23">
    <location>
        <begin position="40"/>
        <end position="56"/>
    </location>
</feature>
<evidence type="ECO:0000313" key="25">
    <source>
        <dbReference type="Proteomes" id="UP000007241"/>
    </source>
</evidence>
<keyword evidence="6" id="KW-0597">Phosphoprotein</keyword>
<dbReference type="InParanoid" id="F4NUX3"/>
<evidence type="ECO:0000256" key="15">
    <source>
        <dbReference type="ARBA" id="ARBA00048740"/>
    </source>
</evidence>
<comment type="subcellular location">
    <subcellularLocation>
        <location evidence="2">Cytoplasm</location>
    </subcellularLocation>
    <subcellularLocation>
        <location evidence="1">Nucleus</location>
        <location evidence="1">Cajal body</location>
    </subcellularLocation>
    <subcellularLocation>
        <location evidence="3">Nucleus</location>
        <location evidence="3">Nucleolus</location>
    </subcellularLocation>
</comment>
<dbReference type="HOGENOM" id="CLU_029658_1_0_1"/>
<comment type="subunit">
    <text evidence="20">May form homooligomers. Interacts with CREBBP/CBP, EED/WAIT1, EP300/P300, NCOA6/PRIP, PPARBP/PBP and SMN.</text>
</comment>
<accession>F4NUX3</accession>
<dbReference type="OrthoDB" id="194443at2759"/>
<dbReference type="Proteomes" id="UP000007241">
    <property type="component" value="Unassembled WGS sequence"/>
</dbReference>
<evidence type="ECO:0000256" key="4">
    <source>
        <dbReference type="ARBA" id="ARBA00018517"/>
    </source>
</evidence>
<evidence type="ECO:0000256" key="2">
    <source>
        <dbReference type="ARBA" id="ARBA00004496"/>
    </source>
</evidence>
<evidence type="ECO:0000256" key="21">
    <source>
        <dbReference type="ARBA" id="ARBA00079339"/>
    </source>
</evidence>